<dbReference type="InterPro" id="IPR051423">
    <property type="entry name" value="CD225/Dispanin"/>
</dbReference>
<evidence type="ECO:0000256" key="2">
    <source>
        <dbReference type="ARBA" id="ARBA00022692"/>
    </source>
</evidence>
<dbReference type="GO" id="GO:0016020">
    <property type="term" value="C:membrane"/>
    <property type="evidence" value="ECO:0007669"/>
    <property type="project" value="UniProtKB-SubCell"/>
</dbReference>
<dbReference type="EMBL" id="CAFBLM010000001">
    <property type="protein sequence ID" value="CAB4856881.1"/>
    <property type="molecule type" value="Genomic_DNA"/>
</dbReference>
<name>A0A6J7CGV9_9ZZZZ</name>
<reference evidence="6" key="1">
    <citation type="submission" date="2020-05" db="EMBL/GenBank/DDBJ databases">
        <authorList>
            <person name="Chiriac C."/>
            <person name="Salcher M."/>
            <person name="Ghai R."/>
            <person name="Kavagutti S V."/>
        </authorList>
    </citation>
    <scope>NUCLEOTIDE SEQUENCE</scope>
</reference>
<comment type="subcellular location">
    <subcellularLocation>
        <location evidence="1">Membrane</location>
    </subcellularLocation>
</comment>
<evidence type="ECO:0000256" key="5">
    <source>
        <dbReference type="SAM" id="Phobius"/>
    </source>
</evidence>
<organism evidence="6">
    <name type="scientific">freshwater metagenome</name>
    <dbReference type="NCBI Taxonomy" id="449393"/>
    <lineage>
        <taxon>unclassified sequences</taxon>
        <taxon>metagenomes</taxon>
        <taxon>ecological metagenomes</taxon>
    </lineage>
</organism>
<proteinExistence type="predicted"/>
<sequence>MWAILTTIFCCLPLGVVSIVYAAQVNSKWAMGDVNGAMESSKNARNFAIISAVISAVIGVIWIIVVVLGAALSGGSSSSGSSL</sequence>
<keyword evidence="3 5" id="KW-1133">Transmembrane helix</keyword>
<evidence type="ECO:0000313" key="6">
    <source>
        <dbReference type="EMBL" id="CAB4856881.1"/>
    </source>
</evidence>
<dbReference type="AlphaFoldDB" id="A0A6J7CGV9"/>
<evidence type="ECO:0000256" key="4">
    <source>
        <dbReference type="ARBA" id="ARBA00023136"/>
    </source>
</evidence>
<gene>
    <name evidence="6" type="ORF">UFOPK3401_00022</name>
</gene>
<keyword evidence="2 5" id="KW-0812">Transmembrane</keyword>
<feature type="transmembrane region" description="Helical" evidence="5">
    <location>
        <begin position="46"/>
        <end position="72"/>
    </location>
</feature>
<evidence type="ECO:0000256" key="3">
    <source>
        <dbReference type="ARBA" id="ARBA00022989"/>
    </source>
</evidence>
<dbReference type="PANTHER" id="PTHR14948">
    <property type="entry name" value="NG5"/>
    <property type="match status" value="1"/>
</dbReference>
<keyword evidence="4 5" id="KW-0472">Membrane</keyword>
<dbReference type="Pfam" id="PF04505">
    <property type="entry name" value="CD225"/>
    <property type="match status" value="1"/>
</dbReference>
<evidence type="ECO:0000256" key="1">
    <source>
        <dbReference type="ARBA" id="ARBA00004370"/>
    </source>
</evidence>
<dbReference type="PANTHER" id="PTHR14948:SF25">
    <property type="entry name" value="DUF4190 DOMAIN-CONTAINING PROTEIN"/>
    <property type="match status" value="1"/>
</dbReference>
<protein>
    <submittedName>
        <fullName evidence="6">Unannotated protein</fullName>
    </submittedName>
</protein>
<accession>A0A6J7CGV9</accession>
<dbReference type="InterPro" id="IPR007593">
    <property type="entry name" value="CD225/Dispanin_fam"/>
</dbReference>